<dbReference type="RefSeq" id="WP_008810872.1">
    <property type="nucleotide sequence ID" value="NZ_CAJUON010000006.1"/>
</dbReference>
<evidence type="ECO:0000256" key="5">
    <source>
        <dbReference type="ARBA" id="ARBA00022840"/>
    </source>
</evidence>
<dbReference type="GO" id="GO:0022857">
    <property type="term" value="F:transmembrane transporter activity"/>
    <property type="evidence" value="ECO:0007669"/>
    <property type="project" value="InterPro"/>
</dbReference>
<reference evidence="9 10" key="1">
    <citation type="journal article" date="2019" name="Nat. Med.">
        <title>A library of human gut bacterial isolates paired with longitudinal multiomics data enables mechanistic microbiome research.</title>
        <authorList>
            <person name="Poyet M."/>
            <person name="Groussin M."/>
            <person name="Gibbons S.M."/>
            <person name="Avila-Pacheco J."/>
            <person name="Jiang X."/>
            <person name="Kearney S.M."/>
            <person name="Perrotta A.R."/>
            <person name="Berdy B."/>
            <person name="Zhao S."/>
            <person name="Lieberman T.D."/>
            <person name="Swanson P.K."/>
            <person name="Smith M."/>
            <person name="Roesemann S."/>
            <person name="Alexander J.E."/>
            <person name="Rich S.A."/>
            <person name="Livny J."/>
            <person name="Vlamakis H."/>
            <person name="Clish C."/>
            <person name="Bullock K."/>
            <person name="Deik A."/>
            <person name="Scott J."/>
            <person name="Pierce K.A."/>
            <person name="Xavier R.J."/>
            <person name="Alm E.J."/>
        </authorList>
    </citation>
    <scope>NUCLEOTIDE SEQUENCE [LARGE SCALE GENOMIC DNA]</scope>
    <source>
        <strain evidence="9 10">BIOML-A2</strain>
    </source>
</reference>
<dbReference type="InterPro" id="IPR003439">
    <property type="entry name" value="ABC_transporter-like_ATP-bd"/>
</dbReference>
<proteinExistence type="predicted"/>
<dbReference type="Pfam" id="PF00005">
    <property type="entry name" value="ABC_tran"/>
    <property type="match status" value="1"/>
</dbReference>
<accession>A0A6I3S044</accession>
<organism evidence="9 10">
    <name type="scientific">Parasutterella excrementihominis</name>
    <dbReference type="NCBI Taxonomy" id="487175"/>
    <lineage>
        <taxon>Bacteria</taxon>
        <taxon>Pseudomonadati</taxon>
        <taxon>Pseudomonadota</taxon>
        <taxon>Betaproteobacteria</taxon>
        <taxon>Burkholderiales</taxon>
        <taxon>Sutterellaceae</taxon>
        <taxon>Parasutterella</taxon>
    </lineage>
</organism>
<keyword evidence="7" id="KW-0472">Membrane</keyword>
<dbReference type="NCBIfam" id="NF010061">
    <property type="entry name" value="PRK13538.1"/>
    <property type="match status" value="1"/>
</dbReference>
<dbReference type="PROSITE" id="PS50893">
    <property type="entry name" value="ABC_TRANSPORTER_2"/>
    <property type="match status" value="1"/>
</dbReference>
<sequence>MSEEKAKLELQSVRCVRGERLLFSKLNFQCAAGTLVRIAGPNGTGKTSLLRLLVGLMQPQEGQILWKNEPIKKLKEEFWKDLVYIGHLNGVKDELTARENLLINCEIGEHPVTKEQADHALAMVGLEGFEDHYTRHLSQGQRRRVALARLYLSRHAGFWVLDEPFTALDVKAVANLANLIAEHVNEGGIVAFTTHQEVPIAANNVQRIELTGGRWLNGRMVKKHDLAGEVA</sequence>
<evidence type="ECO:0000256" key="1">
    <source>
        <dbReference type="ARBA" id="ARBA00022448"/>
    </source>
</evidence>
<dbReference type="SUPFAM" id="SSF52540">
    <property type="entry name" value="P-loop containing nucleoside triphosphate hydrolases"/>
    <property type="match status" value="1"/>
</dbReference>
<evidence type="ECO:0000256" key="2">
    <source>
        <dbReference type="ARBA" id="ARBA00022475"/>
    </source>
</evidence>
<dbReference type="PROSITE" id="PS00211">
    <property type="entry name" value="ABC_TRANSPORTER_1"/>
    <property type="match status" value="1"/>
</dbReference>
<dbReference type="InterPro" id="IPR003593">
    <property type="entry name" value="AAA+_ATPase"/>
</dbReference>
<evidence type="ECO:0000256" key="7">
    <source>
        <dbReference type="ARBA" id="ARBA00023136"/>
    </source>
</evidence>
<dbReference type="Gene3D" id="3.40.50.300">
    <property type="entry name" value="P-loop containing nucleotide triphosphate hydrolases"/>
    <property type="match status" value="1"/>
</dbReference>
<protein>
    <submittedName>
        <fullName evidence="9">Cytochrome c biogenesis heme-transporting ATPase CcmA</fullName>
    </submittedName>
</protein>
<keyword evidence="2" id="KW-1003">Cell membrane</keyword>
<gene>
    <name evidence="9" type="primary">ccmA</name>
    <name evidence="9" type="ORF">GMD42_00740</name>
</gene>
<dbReference type="Proteomes" id="UP000462362">
    <property type="component" value="Unassembled WGS sequence"/>
</dbReference>
<keyword evidence="4" id="KW-0201">Cytochrome c-type biogenesis</keyword>
<comment type="caution">
    <text evidence="9">The sequence shown here is derived from an EMBL/GenBank/DDBJ whole genome shotgun (WGS) entry which is preliminary data.</text>
</comment>
<name>A0A6I3S044_9BURK</name>
<keyword evidence="6" id="KW-1278">Translocase</keyword>
<dbReference type="InterPro" id="IPR027417">
    <property type="entry name" value="P-loop_NTPase"/>
</dbReference>
<dbReference type="GO" id="GO:0016887">
    <property type="term" value="F:ATP hydrolysis activity"/>
    <property type="evidence" value="ECO:0007669"/>
    <property type="project" value="InterPro"/>
</dbReference>
<feature type="domain" description="ABC transporter" evidence="8">
    <location>
        <begin position="8"/>
        <end position="230"/>
    </location>
</feature>
<evidence type="ECO:0000256" key="3">
    <source>
        <dbReference type="ARBA" id="ARBA00022741"/>
    </source>
</evidence>
<dbReference type="PANTHER" id="PTHR43499">
    <property type="entry name" value="ABC TRANSPORTER I FAMILY MEMBER 1"/>
    <property type="match status" value="1"/>
</dbReference>
<evidence type="ECO:0000259" key="8">
    <source>
        <dbReference type="PROSITE" id="PS50893"/>
    </source>
</evidence>
<dbReference type="GO" id="GO:0017004">
    <property type="term" value="P:cytochrome complex assembly"/>
    <property type="evidence" value="ECO:0007669"/>
    <property type="project" value="UniProtKB-KW"/>
</dbReference>
<evidence type="ECO:0000313" key="10">
    <source>
        <dbReference type="Proteomes" id="UP000462362"/>
    </source>
</evidence>
<dbReference type="InterPro" id="IPR005895">
    <property type="entry name" value="ABC_transptr_haem_export_CcmA"/>
</dbReference>
<dbReference type="NCBIfam" id="TIGR01189">
    <property type="entry name" value="ccmA"/>
    <property type="match status" value="1"/>
</dbReference>
<evidence type="ECO:0000256" key="6">
    <source>
        <dbReference type="ARBA" id="ARBA00022967"/>
    </source>
</evidence>
<dbReference type="PANTHER" id="PTHR43499:SF1">
    <property type="entry name" value="ABC TRANSPORTER I FAMILY MEMBER 1"/>
    <property type="match status" value="1"/>
</dbReference>
<evidence type="ECO:0000313" key="9">
    <source>
        <dbReference type="EMBL" id="MTU42170.1"/>
    </source>
</evidence>
<dbReference type="GO" id="GO:0005524">
    <property type="term" value="F:ATP binding"/>
    <property type="evidence" value="ECO:0007669"/>
    <property type="project" value="UniProtKB-KW"/>
</dbReference>
<keyword evidence="1" id="KW-0813">Transport</keyword>
<dbReference type="SMART" id="SM00382">
    <property type="entry name" value="AAA"/>
    <property type="match status" value="1"/>
</dbReference>
<evidence type="ECO:0000256" key="4">
    <source>
        <dbReference type="ARBA" id="ARBA00022748"/>
    </source>
</evidence>
<keyword evidence="3" id="KW-0547">Nucleotide-binding</keyword>
<dbReference type="AlphaFoldDB" id="A0A6I3S044"/>
<dbReference type="EMBL" id="WNCL01000001">
    <property type="protein sequence ID" value="MTU42170.1"/>
    <property type="molecule type" value="Genomic_DNA"/>
</dbReference>
<keyword evidence="5" id="KW-0067">ATP-binding</keyword>
<dbReference type="InterPro" id="IPR017871">
    <property type="entry name" value="ABC_transporter-like_CS"/>
</dbReference>